<dbReference type="AlphaFoldDB" id="A0AAC9UFY5"/>
<organism evidence="1 2">
    <name type="scientific">Pseudoalteromonas nigrifaciens</name>
    <dbReference type="NCBI Taxonomy" id="28109"/>
    <lineage>
        <taxon>Bacteria</taxon>
        <taxon>Pseudomonadati</taxon>
        <taxon>Pseudomonadota</taxon>
        <taxon>Gammaproteobacteria</taxon>
        <taxon>Alteromonadales</taxon>
        <taxon>Pseudoalteromonadaceae</taxon>
        <taxon>Pseudoalteromonas</taxon>
    </lineage>
</organism>
<dbReference type="InterPro" id="IPR031856">
    <property type="entry name" value="YdaS_toxin-like"/>
</dbReference>
<gene>
    <name evidence="1" type="ORF">PNIG_a1622</name>
</gene>
<dbReference type="InterPro" id="IPR010982">
    <property type="entry name" value="Lambda_DNA-bd_dom_sf"/>
</dbReference>
<keyword evidence="2" id="KW-1185">Reference proteome</keyword>
<dbReference type="Gene3D" id="1.10.260.40">
    <property type="entry name" value="lambda repressor-like DNA-binding domains"/>
    <property type="match status" value="1"/>
</dbReference>
<dbReference type="GeneID" id="300941423"/>
<dbReference type="KEGG" id="png:PNIG_a1622"/>
<protein>
    <submittedName>
        <fullName evidence="1">Uncharacterized protein</fullName>
    </submittedName>
</protein>
<dbReference type="Pfam" id="PF15943">
    <property type="entry name" value="YdaS_toxin"/>
    <property type="match status" value="1"/>
</dbReference>
<name>A0AAC9UFY5_9GAMM</name>
<proteinExistence type="predicted"/>
<reference evidence="1 2" key="1">
    <citation type="submission" date="2015-03" db="EMBL/GenBank/DDBJ databases">
        <authorList>
            <person name="Xie B.-B."/>
            <person name="Rong J.-C."/>
            <person name="Qin Q.-L."/>
            <person name="Zhang Y.-Z."/>
        </authorList>
    </citation>
    <scope>NUCLEOTIDE SEQUENCE [LARGE SCALE GENOMIC DNA]</scope>
    <source>
        <strain evidence="1 2">KMM 661</strain>
    </source>
</reference>
<accession>A0AAC9UFY5</accession>
<dbReference type="Proteomes" id="UP000198329">
    <property type="component" value="Chromosome I"/>
</dbReference>
<dbReference type="EMBL" id="CP011036">
    <property type="protein sequence ID" value="ASM53760.1"/>
    <property type="molecule type" value="Genomic_DNA"/>
</dbReference>
<dbReference type="RefSeq" id="WP_089368121.1">
    <property type="nucleotide sequence ID" value="NZ_BJXZ01000002.1"/>
</dbReference>
<dbReference type="SUPFAM" id="SSF47413">
    <property type="entry name" value="lambda repressor-like DNA-binding domains"/>
    <property type="match status" value="1"/>
</dbReference>
<sequence length="72" mass="8066">MSAVERAIEIIGGQTKAAKLLNTKQNIIWYWLNRHCQAPAKYITRISELTNGQVTVDELLADHVKTDKESAA</sequence>
<dbReference type="GO" id="GO:0003677">
    <property type="term" value="F:DNA binding"/>
    <property type="evidence" value="ECO:0007669"/>
    <property type="project" value="InterPro"/>
</dbReference>
<evidence type="ECO:0000313" key="2">
    <source>
        <dbReference type="Proteomes" id="UP000198329"/>
    </source>
</evidence>
<evidence type="ECO:0000313" key="1">
    <source>
        <dbReference type="EMBL" id="ASM53760.1"/>
    </source>
</evidence>